<dbReference type="Pfam" id="PF22296">
    <property type="entry name" value="bAvd"/>
    <property type="match status" value="1"/>
</dbReference>
<proteinExistence type="predicted"/>
<dbReference type="Proteomes" id="UP000177996">
    <property type="component" value="Unassembled WGS sequence"/>
</dbReference>
<dbReference type="InterPro" id="IPR036583">
    <property type="entry name" value="23S_rRNA_IVS_sf"/>
</dbReference>
<evidence type="ECO:0000313" key="3">
    <source>
        <dbReference type="Proteomes" id="UP000177996"/>
    </source>
</evidence>
<reference evidence="2 3" key="1">
    <citation type="journal article" date="2016" name="Nat. Commun.">
        <title>Thousands of microbial genomes shed light on interconnected biogeochemical processes in an aquifer system.</title>
        <authorList>
            <person name="Anantharaman K."/>
            <person name="Brown C.T."/>
            <person name="Hug L.A."/>
            <person name="Sharon I."/>
            <person name="Castelle C.J."/>
            <person name="Probst A.J."/>
            <person name="Thomas B.C."/>
            <person name="Singh A."/>
            <person name="Wilkins M.J."/>
            <person name="Karaoz U."/>
            <person name="Brodie E.L."/>
            <person name="Williams K.H."/>
            <person name="Hubbard S.S."/>
            <person name="Banfield J.F."/>
        </authorList>
    </citation>
    <scope>NUCLEOTIDE SEQUENCE [LARGE SCALE GENOMIC DNA]</scope>
</reference>
<gene>
    <name evidence="2" type="ORF">A3D65_00525</name>
</gene>
<feature type="domain" description="bAvd-like" evidence="1">
    <location>
        <begin position="1"/>
        <end position="87"/>
    </location>
</feature>
<evidence type="ECO:0000259" key="1">
    <source>
        <dbReference type="Pfam" id="PF22296"/>
    </source>
</evidence>
<name>A0A1G2DAD5_9BACT</name>
<organism evidence="2 3">
    <name type="scientific">Candidatus Lloydbacteria bacterium RIFCSPHIGHO2_02_FULL_50_13</name>
    <dbReference type="NCBI Taxonomy" id="1798661"/>
    <lineage>
        <taxon>Bacteria</taxon>
        <taxon>Candidatus Lloydiibacteriota</taxon>
    </lineage>
</organism>
<dbReference type="Gene3D" id="1.20.1440.60">
    <property type="entry name" value="23S rRNA-intervening sequence"/>
    <property type="match status" value="1"/>
</dbReference>
<sequence>MPKSDKLGIHAHVEEVALSTMGDIIRAAFAPRTQKLPALEGVRVSLEVLKHLVRTEHELHIIDEKTYLHTAELIVETSKMASGWIKYLTQNPAK</sequence>
<protein>
    <recommendedName>
        <fullName evidence="1">bAvd-like domain-containing protein</fullName>
    </recommendedName>
</protein>
<dbReference type="EMBL" id="MHLL01000015">
    <property type="protein sequence ID" value="OGZ09861.1"/>
    <property type="molecule type" value="Genomic_DNA"/>
</dbReference>
<comment type="caution">
    <text evidence="2">The sequence shown here is derived from an EMBL/GenBank/DDBJ whole genome shotgun (WGS) entry which is preliminary data.</text>
</comment>
<dbReference type="CDD" id="cd16376">
    <property type="entry name" value="Avd_like"/>
    <property type="match status" value="1"/>
</dbReference>
<dbReference type="AlphaFoldDB" id="A0A1G2DAD5"/>
<dbReference type="InterPro" id="IPR055360">
    <property type="entry name" value="bAvd"/>
</dbReference>
<evidence type="ECO:0000313" key="2">
    <source>
        <dbReference type="EMBL" id="OGZ09861.1"/>
    </source>
</evidence>
<accession>A0A1G2DAD5</accession>